<proteinExistence type="predicted"/>
<dbReference type="InterPro" id="IPR041726">
    <property type="entry name" value="ACAD10_11_N"/>
</dbReference>
<dbReference type="Proteomes" id="UP000253094">
    <property type="component" value="Unassembled WGS sequence"/>
</dbReference>
<dbReference type="InterPro" id="IPR011009">
    <property type="entry name" value="Kinase-like_dom_sf"/>
</dbReference>
<gene>
    <name evidence="2" type="ORF">DQ384_26485</name>
</gene>
<evidence type="ECO:0000313" key="3">
    <source>
        <dbReference type="Proteomes" id="UP000253094"/>
    </source>
</evidence>
<keyword evidence="3" id="KW-1185">Reference proteome</keyword>
<dbReference type="PANTHER" id="PTHR47829">
    <property type="entry name" value="HYDROLASE, PUTATIVE (AFU_ORTHOLOGUE AFUA_1G12880)-RELATED"/>
    <property type="match status" value="1"/>
</dbReference>
<dbReference type="GO" id="GO:0016740">
    <property type="term" value="F:transferase activity"/>
    <property type="evidence" value="ECO:0007669"/>
    <property type="project" value="UniProtKB-KW"/>
</dbReference>
<keyword evidence="2" id="KW-0808">Transferase</keyword>
<dbReference type="InterPro" id="IPR002575">
    <property type="entry name" value="Aminoglycoside_PTrfase"/>
</dbReference>
<reference evidence="2 3" key="1">
    <citation type="submission" date="2018-06" db="EMBL/GenBank/DDBJ databases">
        <title>Sphaerisporangium craniellae sp. nov., isolated from a marine sponge in the South China Sea.</title>
        <authorList>
            <person name="Li L."/>
        </authorList>
    </citation>
    <scope>NUCLEOTIDE SEQUENCE [LARGE SCALE GENOMIC DNA]</scope>
    <source>
        <strain evidence="2 3">CCTCC AA 208026</strain>
    </source>
</reference>
<evidence type="ECO:0000259" key="1">
    <source>
        <dbReference type="Pfam" id="PF01636"/>
    </source>
</evidence>
<dbReference type="InterPro" id="IPR052898">
    <property type="entry name" value="ACAD10-like"/>
</dbReference>
<feature type="domain" description="Aminoglycoside phosphotransferase" evidence="1">
    <location>
        <begin position="34"/>
        <end position="242"/>
    </location>
</feature>
<dbReference type="AlphaFoldDB" id="A0A367FA50"/>
<organism evidence="2 3">
    <name type="scientific">Sphaerisporangium album</name>
    <dbReference type="NCBI Taxonomy" id="509200"/>
    <lineage>
        <taxon>Bacteria</taxon>
        <taxon>Bacillati</taxon>
        <taxon>Actinomycetota</taxon>
        <taxon>Actinomycetes</taxon>
        <taxon>Streptosporangiales</taxon>
        <taxon>Streptosporangiaceae</taxon>
        <taxon>Sphaerisporangium</taxon>
    </lineage>
</organism>
<evidence type="ECO:0000313" key="2">
    <source>
        <dbReference type="EMBL" id="RCG27266.1"/>
    </source>
</evidence>
<dbReference type="OrthoDB" id="3806873at2"/>
<dbReference type="RefSeq" id="WP_114031605.1">
    <property type="nucleotide sequence ID" value="NZ_QOIL01000016.1"/>
</dbReference>
<dbReference type="EMBL" id="QOIL01000016">
    <property type="protein sequence ID" value="RCG27266.1"/>
    <property type="molecule type" value="Genomic_DNA"/>
</dbReference>
<name>A0A367FA50_9ACTN</name>
<dbReference type="Gene3D" id="3.90.1200.10">
    <property type="match status" value="1"/>
</dbReference>
<comment type="caution">
    <text evidence="2">The sequence shown here is derived from an EMBL/GenBank/DDBJ whole genome shotgun (WGS) entry which is preliminary data.</text>
</comment>
<dbReference type="PANTHER" id="PTHR47829:SF1">
    <property type="entry name" value="HAD FAMILY PHOSPHATASE"/>
    <property type="match status" value="1"/>
</dbReference>
<dbReference type="Gene3D" id="3.30.200.20">
    <property type="entry name" value="Phosphorylase Kinase, domain 1"/>
    <property type="match status" value="1"/>
</dbReference>
<protein>
    <submittedName>
        <fullName evidence="2">Phosphotransferase family protein</fullName>
    </submittedName>
</protein>
<dbReference type="Pfam" id="PF01636">
    <property type="entry name" value="APH"/>
    <property type="match status" value="1"/>
</dbReference>
<dbReference type="CDD" id="cd05154">
    <property type="entry name" value="ACAD10_11_N-like"/>
    <property type="match status" value="1"/>
</dbReference>
<accession>A0A367FA50</accession>
<dbReference type="SUPFAM" id="SSF56112">
    <property type="entry name" value="Protein kinase-like (PK-like)"/>
    <property type="match status" value="1"/>
</dbReference>
<sequence length="331" mass="35693">MPANIETSPPGLDLDRLKDHLASHGLSGGPLAAEVIHGGKSNLTYLVRDGDRRFVVRRPPLGHVLATAHDMGREFRVMTALRDTGVPVPRTYHLCDDPEVVGAPFYVMEYVDGGQPPVTPAIEAELAAVLARLHEVDPSGVGLADFGRPDGFLERQVRRWKRQLDASRSRELPGIDRLYALLADDMPVTQRHAIVHGDFKLGNTLIAGGRVRAVLDWEMSTLGDPLTDLALFLLYADFEALDIGEGGAAGEAGEHMPSGELAGTYARGTGLDLSRLGWYVGLACFKLAVIAEGIHFRYTRGLTVGEGFEEVGGHVAPLVAHGLRALESQEG</sequence>